<organism evidence="2 3">
    <name type="scientific">Anaeromyxobacter oryzae</name>
    <dbReference type="NCBI Taxonomy" id="2918170"/>
    <lineage>
        <taxon>Bacteria</taxon>
        <taxon>Pseudomonadati</taxon>
        <taxon>Myxococcota</taxon>
        <taxon>Myxococcia</taxon>
        <taxon>Myxococcales</taxon>
        <taxon>Cystobacterineae</taxon>
        <taxon>Anaeromyxobacteraceae</taxon>
        <taxon>Anaeromyxobacter</taxon>
    </lineage>
</organism>
<evidence type="ECO:0000256" key="1">
    <source>
        <dbReference type="SAM" id="MobiDB-lite"/>
    </source>
</evidence>
<sequence length="491" mass="50589">MFPRTVSAAAVAPPDPTPDLPGSGPIRRAEARAADRLEPGVHAAPLSAVASRPPSDPVSLAGLAACVGDARAAALSPADGPPDPATFAALRARLEKARAKLPPEYQRAVVDPLLRTLDGLGPRGFARVLAEDPEREGDAALLLDVAQAVLQHGEGYQARATSAFQEVVSDLYEGFLSAEDRRGVKPPDRGVLPPLVRWGSAEDGPYTWSATATASLEVGAPIVSLPAANASGGLLAWPALAHETAGHDILEADDGLRDELAGAVRDGLLAERMDPSLADYWADRIDETAADVLGVLNMGPAAAVGLVGYFRALNGAWNGTPSLRNVGSPEDPHPADIARAYLAAETVRLLSFKGAARWADRLVAEADRDLGRIRLGDLAVTAGVAKASAAVVARAIVRTRLGALEGRALGDIQDWRDADEAIVADLRRALKEGEGSGGAGRYAEGAYAAHAVAAGVYEAVAGTSDPAKAMSGMIGVLAEMSAATSRGDLAA</sequence>
<reference evidence="3" key="1">
    <citation type="journal article" date="2022" name="Int. J. Syst. Evol. Microbiol.">
        <title>Anaeromyxobacter oryzae sp. nov., Anaeromyxobacter diazotrophicus sp. nov. and Anaeromyxobacter paludicola sp. nov., isolated from paddy soils.</title>
        <authorList>
            <person name="Itoh H."/>
            <person name="Xu Z."/>
            <person name="Mise K."/>
            <person name="Masuda Y."/>
            <person name="Ushijima N."/>
            <person name="Hayakawa C."/>
            <person name="Shiratori Y."/>
            <person name="Senoo K."/>
        </authorList>
    </citation>
    <scope>NUCLEOTIDE SEQUENCE [LARGE SCALE GENOMIC DNA]</scope>
    <source>
        <strain evidence="3">Red232</strain>
    </source>
</reference>
<evidence type="ECO:0000313" key="3">
    <source>
        <dbReference type="Proteomes" id="UP001162891"/>
    </source>
</evidence>
<gene>
    <name evidence="2" type="ORF">AMOR_04080</name>
</gene>
<dbReference type="RefSeq" id="WP_248357923.1">
    <property type="nucleotide sequence ID" value="NZ_AP025591.1"/>
</dbReference>
<evidence type="ECO:0000313" key="2">
    <source>
        <dbReference type="EMBL" id="BDG01412.1"/>
    </source>
</evidence>
<accession>A0ABM7WPL3</accession>
<feature type="compositionally biased region" description="Low complexity" evidence="1">
    <location>
        <begin position="1"/>
        <end position="12"/>
    </location>
</feature>
<feature type="region of interest" description="Disordered" evidence="1">
    <location>
        <begin position="1"/>
        <end position="27"/>
    </location>
</feature>
<keyword evidence="3" id="KW-1185">Reference proteome</keyword>
<name>A0ABM7WPL3_9BACT</name>
<proteinExistence type="predicted"/>
<dbReference type="EMBL" id="AP025591">
    <property type="protein sequence ID" value="BDG01412.1"/>
    <property type="molecule type" value="Genomic_DNA"/>
</dbReference>
<dbReference type="Proteomes" id="UP001162891">
    <property type="component" value="Chromosome"/>
</dbReference>
<protein>
    <submittedName>
        <fullName evidence="2">Uncharacterized protein</fullName>
    </submittedName>
</protein>